<evidence type="ECO:0000313" key="14">
    <source>
        <dbReference type="Proteomes" id="UP000824219"/>
    </source>
</evidence>
<dbReference type="PROSITE" id="PS51041">
    <property type="entry name" value="EMI"/>
    <property type="match status" value="1"/>
</dbReference>
<proteinExistence type="predicted"/>
<name>A0A9D3SAU0_9TELE</name>
<dbReference type="SUPFAM" id="SSF49842">
    <property type="entry name" value="TNF-like"/>
    <property type="match status" value="1"/>
</dbReference>
<evidence type="ECO:0008006" key="15">
    <source>
        <dbReference type="Google" id="ProtNLM"/>
    </source>
</evidence>
<dbReference type="Gene3D" id="1.25.40.20">
    <property type="entry name" value="Ankyrin repeat-containing domain"/>
    <property type="match status" value="3"/>
</dbReference>
<dbReference type="InterPro" id="IPR001073">
    <property type="entry name" value="C1q_dom"/>
</dbReference>
<feature type="repeat" description="ANK" evidence="6">
    <location>
        <begin position="1637"/>
        <end position="1669"/>
    </location>
</feature>
<feature type="compositionally biased region" description="Basic and acidic residues" evidence="8">
    <location>
        <begin position="1699"/>
        <end position="1709"/>
    </location>
</feature>
<dbReference type="InterPro" id="IPR052801">
    <property type="entry name" value="Ankyrin-EF-hand"/>
</dbReference>
<keyword evidence="3 9" id="KW-0732">Signal</keyword>
<accession>A0A9D3SAU0</accession>
<feature type="domain" description="EMI" evidence="12">
    <location>
        <begin position="39"/>
        <end position="114"/>
    </location>
</feature>
<dbReference type="InterPro" id="IPR011992">
    <property type="entry name" value="EF-hand-dom_pair"/>
</dbReference>
<feature type="signal peptide" evidence="9">
    <location>
        <begin position="1"/>
        <end position="21"/>
    </location>
</feature>
<dbReference type="SUPFAM" id="SSF48403">
    <property type="entry name" value="Ankyrin repeat"/>
    <property type="match status" value="2"/>
</dbReference>
<dbReference type="Proteomes" id="UP000824219">
    <property type="component" value="Linkage Group LG25"/>
</dbReference>
<feature type="compositionally biased region" description="Gly residues" evidence="8">
    <location>
        <begin position="132"/>
        <end position="143"/>
    </location>
</feature>
<reference evidence="13 14" key="1">
    <citation type="submission" date="2021-06" db="EMBL/GenBank/DDBJ databases">
        <title>Chromosome-level genome assembly of the red-tail catfish (Hemibagrus wyckioides).</title>
        <authorList>
            <person name="Shao F."/>
        </authorList>
    </citation>
    <scope>NUCLEOTIDE SEQUENCE [LARGE SCALE GENOMIC DNA]</scope>
    <source>
        <strain evidence="13">EC202008001</strain>
        <tissue evidence="13">Blood</tissue>
    </source>
</reference>
<dbReference type="InterPro" id="IPR036770">
    <property type="entry name" value="Ankyrin_rpt-contain_sf"/>
</dbReference>
<evidence type="ECO:0000256" key="9">
    <source>
        <dbReference type="SAM" id="SignalP"/>
    </source>
</evidence>
<dbReference type="SMART" id="SM00110">
    <property type="entry name" value="C1Q"/>
    <property type="match status" value="1"/>
</dbReference>
<dbReference type="PROSITE" id="PS50297">
    <property type="entry name" value="ANK_REP_REGION"/>
    <property type="match status" value="7"/>
</dbReference>
<dbReference type="Gene3D" id="2.60.120.40">
    <property type="match status" value="1"/>
</dbReference>
<dbReference type="Pfam" id="PF00023">
    <property type="entry name" value="Ank"/>
    <property type="match status" value="2"/>
</dbReference>
<evidence type="ECO:0000256" key="6">
    <source>
        <dbReference type="PROSITE-ProRule" id="PRU00023"/>
    </source>
</evidence>
<dbReference type="OrthoDB" id="9944757at2759"/>
<evidence type="ECO:0000259" key="11">
    <source>
        <dbReference type="PROSITE" id="PS50871"/>
    </source>
</evidence>
<dbReference type="PROSITE" id="PS50222">
    <property type="entry name" value="EF_HAND_2"/>
    <property type="match status" value="1"/>
</dbReference>
<dbReference type="InterPro" id="IPR008160">
    <property type="entry name" value="Collagen"/>
</dbReference>
<gene>
    <name evidence="13" type="ORF">KOW79_020331</name>
</gene>
<dbReference type="Pfam" id="PF01391">
    <property type="entry name" value="Collagen"/>
    <property type="match status" value="1"/>
</dbReference>
<evidence type="ECO:0000256" key="2">
    <source>
        <dbReference type="ARBA" id="ARBA00022525"/>
    </source>
</evidence>
<feature type="chain" id="PRO_5038887222" description="EMILIN-1" evidence="9">
    <location>
        <begin position="22"/>
        <end position="1829"/>
    </location>
</feature>
<feature type="coiled-coil region" evidence="7">
    <location>
        <begin position="683"/>
        <end position="763"/>
    </location>
</feature>
<dbReference type="SMART" id="SM00248">
    <property type="entry name" value="ANK"/>
    <property type="match status" value="10"/>
</dbReference>
<evidence type="ECO:0000256" key="4">
    <source>
        <dbReference type="ARBA" id="ARBA00023054"/>
    </source>
</evidence>
<keyword evidence="6" id="KW-0040">ANK repeat</keyword>
<dbReference type="InterPro" id="IPR002110">
    <property type="entry name" value="Ankyrin_rpt"/>
</dbReference>
<dbReference type="PANTHER" id="PTHR24127:SF1">
    <property type="entry name" value="ANKYRIN REPEAT AND EF-HAND DOMAIN-CONTAINING PROTEIN 1"/>
    <property type="match status" value="1"/>
</dbReference>
<evidence type="ECO:0000313" key="13">
    <source>
        <dbReference type="EMBL" id="KAG7316790.1"/>
    </source>
</evidence>
<feature type="repeat" description="ANK" evidence="6">
    <location>
        <begin position="1091"/>
        <end position="1123"/>
    </location>
</feature>
<feature type="repeat" description="ANK" evidence="6">
    <location>
        <begin position="1294"/>
        <end position="1326"/>
    </location>
</feature>
<dbReference type="InterPro" id="IPR011489">
    <property type="entry name" value="EMI_domain"/>
</dbReference>
<evidence type="ECO:0000256" key="3">
    <source>
        <dbReference type="ARBA" id="ARBA00022729"/>
    </source>
</evidence>
<sequence>MELSSFLLCVAALLLHGCVNSSGSYTPTHTQHARAVSRHRNWCAYVVMKSVSCVMEDGVETYVKPDYQPCGWGQCSRVVVYRTFRRPKYKIAYKMVSEMEWKCCNGYSGEDCSHGPNSNSQFNNSGTSTSGSGTGNEQSGGKGSGDRDKILQLEEKIQSLTKELHKIQSTLEGVNHRLQEESHGVHIADAAQPEMRETINSIQTKLDLLDNMTQVHDKTLTSINNHLVGGSSAGNELDRNGQYSKMKDEILRELELRITLSCSACQSGVESIQQQQQEDRERIRALEKHMNVMELHHRQTVEVLQRDLARSQTCCDSMEDLERRVGAVEKKVSSTAEAYDVLQGRIDKELKGTNGRGKGSEEKLSSRLRELERRLNGTVRKAEQKCSHTETSMKELVQREISKIRNSVLDQNAFNLRLSNIEFDMRDIKDYVDVHKDRISELENKTSVFDSKLSSVVVLCADTCAAQENKTEDVVKTLEWKVIANQEDIQRFDTRLKDLSVSGDSMMDQIADLSHNVQEITALIGENGENFNKIVTDVEILRANCDGCSSAFSDMENELRSLKNTTLSTFDKYQGEFTKLHRKVNSEESACSQVCSNLQEEVGKLKEEVEQCQEQGKISRTEHQEHIDGQNFIISTAVKNLQSIQGELSEIKLTFDSINDTMKRLDHTVQRHGSTITELGTTKNNIFSQINKIQEELDEHIEDSQEQFKNISRDIQRFKINLLEQMGECRYAGEGLQKRLLKMENVCGRLESLSENLQQIKNIINRQVSGLWTCVNGLNATVITQGEAIHNIESVHLENIHGKMNGLNSTLQDMLKEFQTFTEQDFIGPPGPQGERGPQGLQGPVGPQGRPGPQGIPGIVGPIGEPGLRGEKGPPGDDAKVPRLSFSAALTQPQGHAGTIVFNQVFVNEGMSYSPHTGIFTAPVSGRYFFSAVLTGQKNAKIEAVLSKSNYGIARGDSTGYQPEGLEKPIAESRNAPGSLVIFNIILPLEVGDTVCIDLVTGKLADSIEPLTMFSGMLLYEDVDALMCSQARIWTHSPVQGSRMSPVATCRLQELQIYRLLQCVRARDRAQVEKLLRGGVHDLVNITEPREGRGVLHVAAVANDTDMIEFLMLHGARPDVQDMRGRTAVMLAAELGHDGVVALLAEKHADMKLTDVEGKGLLFYCLCPTKRHARCLQVALHNTADVNNVSNAGTPIFLQACENAGECEGMCLSLLDQGADPNSASQVTGRTALMEAVRAGAVTLVRAIIKRGANVNMLDSKRFNAVHFGAEGGYFEILQVLSAYGADMGATTAEGNTALHYAARGGFADCCRFLAQRGCNPKQKNTEGLLPRQIANDLGHKAAVKELKKAERLNGKLLKSYTNESWPLTLYDWSHENESELRKTFEFVSHGINHLEMVTFENFVSVLRNLQAPIDDEHVRKILLAHDKRRQGLININDFFKGLRYLPRTLVMTSYHLKKTKKKATKSGKGKKKGKLSLPLPICIVPPENVHRRDDGGPPQFMIEKYQLVTDTNRFDQDHPPRHPIEDDSAWYTEQPDKTYININYCVKTGDTESLKRAFSQKVPVDVKDRFYKTPLMTACASGNYDVAKILLNLGADVNAYDQFGWTPLHHACHAGQLDIIKLLVEAGAAVNTPTFSGATPLMRAIESSRPCCVEYLIKAGATVTAENKSEQSCLDIARAYADLRIVEMLQAKTTSLRKPKDQKKDKAVKPQAKPRPATSTPIKEKQGAVPTPQASEYFAASTGKTEAQANSVIIHSTQITSGVLKKVDISFVPKTVWGKYLTTGQQMEKKEKRRQRFTYEVDFDDFRMPFTKNVEKKALELSRVSEQT</sequence>
<feature type="compositionally biased region" description="Low complexity" evidence="8">
    <location>
        <begin position="118"/>
        <end position="131"/>
    </location>
</feature>
<protein>
    <recommendedName>
        <fullName evidence="15">EMILIN-1</fullName>
    </recommendedName>
</protein>
<evidence type="ECO:0000256" key="8">
    <source>
        <dbReference type="SAM" id="MobiDB-lite"/>
    </source>
</evidence>
<dbReference type="GO" id="GO:0005509">
    <property type="term" value="F:calcium ion binding"/>
    <property type="evidence" value="ECO:0007669"/>
    <property type="project" value="InterPro"/>
</dbReference>
<evidence type="ECO:0000256" key="1">
    <source>
        <dbReference type="ARBA" id="ARBA00004613"/>
    </source>
</evidence>
<dbReference type="Pfam" id="PF00386">
    <property type="entry name" value="C1q"/>
    <property type="match status" value="1"/>
</dbReference>
<feature type="region of interest" description="Disordered" evidence="8">
    <location>
        <begin position="118"/>
        <end position="147"/>
    </location>
</feature>
<dbReference type="PANTHER" id="PTHR24127">
    <property type="entry name" value="ANKYRIN REPEAT AND EF-HAND DOMAIN-CONTAINING PROTEIN 1"/>
    <property type="match status" value="1"/>
</dbReference>
<feature type="coiled-coil region" evidence="7">
    <location>
        <begin position="150"/>
        <end position="177"/>
    </location>
</feature>
<dbReference type="SUPFAM" id="SSF47473">
    <property type="entry name" value="EF-hand"/>
    <property type="match status" value="1"/>
</dbReference>
<dbReference type="InterPro" id="IPR008983">
    <property type="entry name" value="Tumour_necrosis_fac-like_dom"/>
</dbReference>
<keyword evidence="4 7" id="KW-0175">Coiled coil</keyword>
<feature type="repeat" description="ANK" evidence="6">
    <location>
        <begin position="1228"/>
        <end position="1260"/>
    </location>
</feature>
<feature type="repeat" description="ANK" evidence="6">
    <location>
        <begin position="1604"/>
        <end position="1636"/>
    </location>
</feature>
<feature type="compositionally biased region" description="Basic and acidic residues" evidence="8">
    <location>
        <begin position="868"/>
        <end position="881"/>
    </location>
</feature>
<dbReference type="Pfam" id="PF12796">
    <property type="entry name" value="Ank_2"/>
    <property type="match status" value="3"/>
</dbReference>
<dbReference type="EMBL" id="JAHKSW010000025">
    <property type="protein sequence ID" value="KAG7316790.1"/>
    <property type="molecule type" value="Genomic_DNA"/>
</dbReference>
<organism evidence="13 14">
    <name type="scientific">Hemibagrus wyckioides</name>
    <dbReference type="NCBI Taxonomy" id="337641"/>
    <lineage>
        <taxon>Eukaryota</taxon>
        <taxon>Metazoa</taxon>
        <taxon>Chordata</taxon>
        <taxon>Craniata</taxon>
        <taxon>Vertebrata</taxon>
        <taxon>Euteleostomi</taxon>
        <taxon>Actinopterygii</taxon>
        <taxon>Neopterygii</taxon>
        <taxon>Teleostei</taxon>
        <taxon>Ostariophysi</taxon>
        <taxon>Siluriformes</taxon>
        <taxon>Bagridae</taxon>
        <taxon>Hemibagrus</taxon>
    </lineage>
</organism>
<dbReference type="PROSITE" id="PS50871">
    <property type="entry name" value="C1Q"/>
    <property type="match status" value="1"/>
</dbReference>
<dbReference type="InterPro" id="IPR002048">
    <property type="entry name" value="EF_hand_dom"/>
</dbReference>
<dbReference type="PROSITE" id="PS50088">
    <property type="entry name" value="ANK_REPEAT"/>
    <property type="match status" value="7"/>
</dbReference>
<comment type="subcellular location">
    <subcellularLocation>
        <location evidence="1">Secreted</location>
    </subcellularLocation>
</comment>
<evidence type="ECO:0000259" key="10">
    <source>
        <dbReference type="PROSITE" id="PS50222"/>
    </source>
</evidence>
<evidence type="ECO:0000256" key="7">
    <source>
        <dbReference type="SAM" id="Coils"/>
    </source>
</evidence>
<keyword evidence="5" id="KW-1015">Disulfide bond</keyword>
<keyword evidence="2" id="KW-0964">Secreted</keyword>
<feature type="domain" description="C1q" evidence="11">
    <location>
        <begin position="879"/>
        <end position="1025"/>
    </location>
</feature>
<evidence type="ECO:0000256" key="5">
    <source>
        <dbReference type="ARBA" id="ARBA00023157"/>
    </source>
</evidence>
<feature type="domain" description="EF-hand" evidence="10">
    <location>
        <begin position="1414"/>
        <end position="1449"/>
    </location>
</feature>
<feature type="region of interest" description="Disordered" evidence="8">
    <location>
        <begin position="824"/>
        <end position="881"/>
    </location>
</feature>
<feature type="compositionally biased region" description="Low complexity" evidence="8">
    <location>
        <begin position="833"/>
        <end position="866"/>
    </location>
</feature>
<feature type="coiled-coil region" evidence="7">
    <location>
        <begin position="318"/>
        <end position="399"/>
    </location>
</feature>
<dbReference type="Pfam" id="PF07546">
    <property type="entry name" value="EMI"/>
    <property type="match status" value="1"/>
</dbReference>
<feature type="repeat" description="ANK" evidence="6">
    <location>
        <begin position="1571"/>
        <end position="1603"/>
    </location>
</feature>
<dbReference type="PRINTS" id="PR01415">
    <property type="entry name" value="ANKYRIN"/>
</dbReference>
<keyword evidence="14" id="KW-1185">Reference proteome</keyword>
<feature type="region of interest" description="Disordered" evidence="8">
    <location>
        <begin position="1695"/>
        <end position="1732"/>
    </location>
</feature>
<comment type="caution">
    <text evidence="13">The sequence shown here is derived from an EMBL/GenBank/DDBJ whole genome shotgun (WGS) entry which is preliminary data.</text>
</comment>
<dbReference type="GO" id="GO:0005576">
    <property type="term" value="C:extracellular region"/>
    <property type="evidence" value="ECO:0007669"/>
    <property type="project" value="UniProtKB-SubCell"/>
</dbReference>
<feature type="repeat" description="ANK" evidence="6">
    <location>
        <begin position="1124"/>
        <end position="1156"/>
    </location>
</feature>
<evidence type="ECO:0000259" key="12">
    <source>
        <dbReference type="PROSITE" id="PS51041"/>
    </source>
</evidence>